<evidence type="ECO:0000313" key="1">
    <source>
        <dbReference type="EMBL" id="MDQ0170085.1"/>
    </source>
</evidence>
<sequence length="182" mass="21362">MEEVIVSEYNPDWNIEFEEEKNKILHALSGLEVVIEHIGSTSVSGLGAKPTIDIMAGLPSLDLMDESYIKSLDNIGYGYVHKPEFPERLFFRRGLWRAGTHHLHIYKFRGQNWNENVLFREYLKRYPEILNEYYNLKKQLEGQFKYDRVAYTMGKADFITEVINRASNDEELIRLLQERGSL</sequence>
<dbReference type="Gene3D" id="3.30.460.10">
    <property type="entry name" value="Beta Polymerase, domain 2"/>
    <property type="match status" value="1"/>
</dbReference>
<evidence type="ECO:0000313" key="2">
    <source>
        <dbReference type="Proteomes" id="UP001233836"/>
    </source>
</evidence>
<dbReference type="EMBL" id="JAUSTI010000003">
    <property type="protein sequence ID" value="MDQ0170085.1"/>
    <property type="molecule type" value="Genomic_DNA"/>
</dbReference>
<keyword evidence="2" id="KW-1185">Reference proteome</keyword>
<protein>
    <submittedName>
        <fullName evidence="1">GrpB-like predicted nucleotidyltransferase (UPF0157 family)</fullName>
    </submittedName>
</protein>
<accession>A0ABT9WB74</accession>
<name>A0ABT9WB74_9BACL</name>
<dbReference type="SUPFAM" id="SSF81301">
    <property type="entry name" value="Nucleotidyltransferase"/>
    <property type="match status" value="1"/>
</dbReference>
<dbReference type="PANTHER" id="PTHR34822:SF1">
    <property type="entry name" value="GRPB FAMILY PROTEIN"/>
    <property type="match status" value="1"/>
</dbReference>
<comment type="caution">
    <text evidence="1">The sequence shown here is derived from an EMBL/GenBank/DDBJ whole genome shotgun (WGS) entry which is preliminary data.</text>
</comment>
<gene>
    <name evidence="1" type="ORF">J2T19_001525</name>
</gene>
<dbReference type="RefSeq" id="WP_307214330.1">
    <property type="nucleotide sequence ID" value="NZ_JAUSTI010000003.1"/>
</dbReference>
<reference evidence="1 2" key="1">
    <citation type="submission" date="2023-07" db="EMBL/GenBank/DDBJ databases">
        <title>Sorghum-associated microbial communities from plants grown in Nebraska, USA.</title>
        <authorList>
            <person name="Schachtman D."/>
        </authorList>
    </citation>
    <scope>NUCLEOTIDE SEQUENCE [LARGE SCALE GENOMIC DNA]</scope>
    <source>
        <strain evidence="1 2">DS1314</strain>
    </source>
</reference>
<proteinExistence type="predicted"/>
<dbReference type="PANTHER" id="PTHR34822">
    <property type="entry name" value="GRPB DOMAIN PROTEIN (AFU_ORTHOLOGUE AFUA_1G01530)"/>
    <property type="match status" value="1"/>
</dbReference>
<dbReference type="InterPro" id="IPR043519">
    <property type="entry name" value="NT_sf"/>
</dbReference>
<dbReference type="Pfam" id="PF04229">
    <property type="entry name" value="GrpB"/>
    <property type="match status" value="1"/>
</dbReference>
<dbReference type="InterPro" id="IPR007344">
    <property type="entry name" value="GrpB/CoaE"/>
</dbReference>
<organism evidence="1 2">
    <name type="scientific">Paenibacillus tundrae</name>
    <dbReference type="NCBI Taxonomy" id="528187"/>
    <lineage>
        <taxon>Bacteria</taxon>
        <taxon>Bacillati</taxon>
        <taxon>Bacillota</taxon>
        <taxon>Bacilli</taxon>
        <taxon>Bacillales</taxon>
        <taxon>Paenibacillaceae</taxon>
        <taxon>Paenibacillus</taxon>
    </lineage>
</organism>
<dbReference type="Proteomes" id="UP001233836">
    <property type="component" value="Unassembled WGS sequence"/>
</dbReference>